<accession>A0A0E9SQ17</accession>
<evidence type="ECO:0000313" key="2">
    <source>
        <dbReference type="EMBL" id="JAH43327.1"/>
    </source>
</evidence>
<evidence type="ECO:0000256" key="1">
    <source>
        <dbReference type="SAM" id="Phobius"/>
    </source>
</evidence>
<feature type="transmembrane region" description="Helical" evidence="1">
    <location>
        <begin position="20"/>
        <end position="43"/>
    </location>
</feature>
<dbReference type="EMBL" id="GBXM01065250">
    <property type="protein sequence ID" value="JAH43327.1"/>
    <property type="molecule type" value="Transcribed_RNA"/>
</dbReference>
<sequence>MHTSLNGASFLNRLSDFSSAFWLFGTSTCHSDLVIGAWGFWYLSHLVRDLYCDPYLIGYSMLMRAQTYLKQIHSAPNQNIPLHIQ</sequence>
<reference evidence="2" key="1">
    <citation type="submission" date="2014-11" db="EMBL/GenBank/DDBJ databases">
        <authorList>
            <person name="Amaro Gonzalez C."/>
        </authorList>
    </citation>
    <scope>NUCLEOTIDE SEQUENCE</scope>
</reference>
<dbReference type="AlphaFoldDB" id="A0A0E9SQ17"/>
<keyword evidence="1" id="KW-1133">Transmembrane helix</keyword>
<name>A0A0E9SQ17_ANGAN</name>
<reference evidence="2" key="2">
    <citation type="journal article" date="2015" name="Fish Shellfish Immunol.">
        <title>Early steps in the European eel (Anguilla anguilla)-Vibrio vulnificus interaction in the gills: Role of the RtxA13 toxin.</title>
        <authorList>
            <person name="Callol A."/>
            <person name="Pajuelo D."/>
            <person name="Ebbesson L."/>
            <person name="Teles M."/>
            <person name="MacKenzie S."/>
            <person name="Amaro C."/>
        </authorList>
    </citation>
    <scope>NUCLEOTIDE SEQUENCE</scope>
</reference>
<organism evidence="2">
    <name type="scientific">Anguilla anguilla</name>
    <name type="common">European freshwater eel</name>
    <name type="synonym">Muraena anguilla</name>
    <dbReference type="NCBI Taxonomy" id="7936"/>
    <lineage>
        <taxon>Eukaryota</taxon>
        <taxon>Metazoa</taxon>
        <taxon>Chordata</taxon>
        <taxon>Craniata</taxon>
        <taxon>Vertebrata</taxon>
        <taxon>Euteleostomi</taxon>
        <taxon>Actinopterygii</taxon>
        <taxon>Neopterygii</taxon>
        <taxon>Teleostei</taxon>
        <taxon>Anguilliformes</taxon>
        <taxon>Anguillidae</taxon>
        <taxon>Anguilla</taxon>
    </lineage>
</organism>
<keyword evidence="1" id="KW-0812">Transmembrane</keyword>
<protein>
    <submittedName>
        <fullName evidence="2">Uncharacterized protein</fullName>
    </submittedName>
</protein>
<proteinExistence type="predicted"/>
<keyword evidence="1" id="KW-0472">Membrane</keyword>